<gene>
    <name evidence="9" type="primary">gjz1</name>
    <name evidence="8" type="ORF">AMEX_G18722</name>
</gene>
<feature type="transmembrane region" description="Helical" evidence="6">
    <location>
        <begin position="145"/>
        <end position="169"/>
    </location>
</feature>
<dbReference type="PANTHER" id="PTHR11984:SF20">
    <property type="entry name" value="GAP JUNCTION BETA-1 PROTEIN"/>
    <property type="match status" value="1"/>
</dbReference>
<dbReference type="Ensembl" id="ENSAMXT00005049625.1">
    <property type="protein sequence ID" value="ENSAMXP00005045666.1"/>
    <property type="gene ID" value="ENSAMXG00005021107.1"/>
</dbReference>
<evidence type="ECO:0000313" key="11">
    <source>
        <dbReference type="Proteomes" id="UP000752171"/>
    </source>
</evidence>
<dbReference type="InterPro" id="IPR013092">
    <property type="entry name" value="Connexin_N"/>
</dbReference>
<feature type="domain" description="Connexin N-terminal" evidence="7">
    <location>
        <begin position="10"/>
        <end position="227"/>
    </location>
</feature>
<dbReference type="GO" id="GO:0005922">
    <property type="term" value="C:connexin complex"/>
    <property type="evidence" value="ECO:0007669"/>
    <property type="project" value="InterPro"/>
</dbReference>
<name>A0A8B9L9L3_ASTMX</name>
<dbReference type="EMBL" id="JAICCE010000015">
    <property type="protein sequence ID" value="KAG9267850.1"/>
    <property type="molecule type" value="Genomic_DNA"/>
</dbReference>
<dbReference type="OrthoDB" id="9045030at2759"/>
<dbReference type="Pfam" id="PF00029">
    <property type="entry name" value="Connexin"/>
    <property type="match status" value="1"/>
</dbReference>
<evidence type="ECO:0000313" key="9">
    <source>
        <dbReference type="Ensembl" id="ENSAMXP00005045666.1"/>
    </source>
</evidence>
<keyword evidence="5 6" id="KW-0472">Membrane</keyword>
<feature type="transmembrane region" description="Helical" evidence="6">
    <location>
        <begin position="205"/>
        <end position="227"/>
    </location>
</feature>
<sequence>MAAIVSGLVPLLSAAVETSTTYKGRTVWFGLLCVRLVTLFVAEMPWFSLERDFSCNDTGICTKACFNQHFDKPVLMAWNFLFILLLLSVFLMELFTAHVRTVLMKQILRKQKAMEVDSLGELKSTPSVPTKEVMFLDMHGSMYAVLSYLFSMILRIVVEVWFVYILLFWNLPTVRQKSFLCNARNHGCPVLQCLVSATAEKSMSIYAMLSISFLVIVTSCMFCFYFIGHYVCKCCTQR</sequence>
<dbReference type="Proteomes" id="UP000752171">
    <property type="component" value="Unassembled WGS sequence"/>
</dbReference>
<dbReference type="KEGG" id="amex:103039243"/>
<evidence type="ECO:0000256" key="5">
    <source>
        <dbReference type="ARBA" id="ARBA00023136"/>
    </source>
</evidence>
<dbReference type="PANTHER" id="PTHR11984">
    <property type="entry name" value="CONNEXIN"/>
    <property type="match status" value="1"/>
</dbReference>
<evidence type="ECO:0000256" key="2">
    <source>
        <dbReference type="ARBA" id="ARBA00022475"/>
    </source>
</evidence>
<evidence type="ECO:0000313" key="10">
    <source>
        <dbReference type="Proteomes" id="UP000694621"/>
    </source>
</evidence>
<feature type="transmembrane region" description="Helical" evidence="6">
    <location>
        <begin position="28"/>
        <end position="47"/>
    </location>
</feature>
<reference evidence="8 11" key="1">
    <citation type="submission" date="2021-07" db="EMBL/GenBank/DDBJ databases">
        <authorList>
            <person name="Imarazene B."/>
            <person name="Zahm M."/>
            <person name="Klopp C."/>
            <person name="Cabau C."/>
            <person name="Beille S."/>
            <person name="Jouanno E."/>
            <person name="Castinel A."/>
            <person name="Lluch J."/>
            <person name="Gil L."/>
            <person name="Kuchtly C."/>
            <person name="Lopez Roques C."/>
            <person name="Donnadieu C."/>
            <person name="Parrinello H."/>
            <person name="Journot L."/>
            <person name="Du K."/>
            <person name="Schartl M."/>
            <person name="Retaux S."/>
            <person name="Guiguen Y."/>
        </authorList>
    </citation>
    <scope>NUCLEOTIDE SEQUENCE [LARGE SCALE GENOMIC DNA]</scope>
    <source>
        <strain evidence="8">Pach_M1</strain>
        <tissue evidence="8">Testis</tissue>
    </source>
</reference>
<evidence type="ECO:0000259" key="7">
    <source>
        <dbReference type="Pfam" id="PF00029"/>
    </source>
</evidence>
<accession>A0A8B9L9L3</accession>
<comment type="subcellular location">
    <subcellularLocation>
        <location evidence="1">Cell membrane</location>
        <topology evidence="1">Multi-pass membrane protein</topology>
    </subcellularLocation>
</comment>
<dbReference type="GeneID" id="103039243"/>
<evidence type="ECO:0000256" key="1">
    <source>
        <dbReference type="ARBA" id="ARBA00004651"/>
    </source>
</evidence>
<protein>
    <submittedName>
        <fullName evidence="9">Uncharacterized LOC103039243</fullName>
    </submittedName>
</protein>
<dbReference type="Gene3D" id="1.20.1440.80">
    <property type="entry name" value="Gap junction channel protein cysteine-rich domain"/>
    <property type="match status" value="1"/>
</dbReference>
<feature type="transmembrane region" description="Helical" evidence="6">
    <location>
        <begin position="76"/>
        <end position="95"/>
    </location>
</feature>
<dbReference type="Proteomes" id="UP000694621">
    <property type="component" value="Unplaced"/>
</dbReference>
<keyword evidence="4 6" id="KW-1133">Transmembrane helix</keyword>
<evidence type="ECO:0000256" key="4">
    <source>
        <dbReference type="ARBA" id="ARBA00022989"/>
    </source>
</evidence>
<dbReference type="RefSeq" id="XP_007259211.1">
    <property type="nucleotide sequence ID" value="XM_007259149.4"/>
</dbReference>
<keyword evidence="2" id="KW-1003">Cell membrane</keyword>
<evidence type="ECO:0000256" key="6">
    <source>
        <dbReference type="SAM" id="Phobius"/>
    </source>
</evidence>
<keyword evidence="3 6" id="KW-0812">Transmembrane</keyword>
<dbReference type="GO" id="GO:0005243">
    <property type="term" value="F:gap junction channel activity"/>
    <property type="evidence" value="ECO:0007669"/>
    <property type="project" value="TreeGrafter"/>
</dbReference>
<dbReference type="InterPro" id="IPR038359">
    <property type="entry name" value="Connexin_N_sf"/>
</dbReference>
<evidence type="ECO:0000313" key="8">
    <source>
        <dbReference type="EMBL" id="KAG9267850.1"/>
    </source>
</evidence>
<reference evidence="9" key="2">
    <citation type="submission" date="2025-05" db="UniProtKB">
        <authorList>
            <consortium name="Ensembl"/>
        </authorList>
    </citation>
    <scope>IDENTIFICATION</scope>
</reference>
<evidence type="ECO:0000256" key="3">
    <source>
        <dbReference type="ARBA" id="ARBA00022692"/>
    </source>
</evidence>
<organism evidence="9 10">
    <name type="scientific">Astyanax mexicanus</name>
    <name type="common">Blind cave fish</name>
    <name type="synonym">Astyanax fasciatus mexicanus</name>
    <dbReference type="NCBI Taxonomy" id="7994"/>
    <lineage>
        <taxon>Eukaryota</taxon>
        <taxon>Metazoa</taxon>
        <taxon>Chordata</taxon>
        <taxon>Craniata</taxon>
        <taxon>Vertebrata</taxon>
        <taxon>Euteleostomi</taxon>
        <taxon>Actinopterygii</taxon>
        <taxon>Neopterygii</taxon>
        <taxon>Teleostei</taxon>
        <taxon>Ostariophysi</taxon>
        <taxon>Characiformes</taxon>
        <taxon>Characoidei</taxon>
        <taxon>Acestrorhamphidae</taxon>
        <taxon>Acestrorhamphinae</taxon>
        <taxon>Astyanax</taxon>
    </lineage>
</organism>
<proteinExistence type="predicted"/>
<dbReference type="InterPro" id="IPR000500">
    <property type="entry name" value="Connexin"/>
</dbReference>
<dbReference type="AlphaFoldDB" id="A0A8B9L9L3"/>
<dbReference type="GO" id="GO:0007267">
    <property type="term" value="P:cell-cell signaling"/>
    <property type="evidence" value="ECO:0007669"/>
    <property type="project" value="TreeGrafter"/>
</dbReference>